<sequence length="83" mass="9871">MREEAMLCARGEQQRCCAWAGAAACVWRRWEQANVGVDERGEMDDGRRERDLERRDGGRRVCVRWVLVEREVMTDERQMRERG</sequence>
<dbReference type="EMBL" id="CM056818">
    <property type="protein sequence ID" value="KAJ8621897.1"/>
    <property type="molecule type" value="Genomic_DNA"/>
</dbReference>
<gene>
    <name evidence="1" type="ORF">MRB53_030426</name>
</gene>
<accession>A0ACC2KLA8</accession>
<keyword evidence="2" id="KW-1185">Reference proteome</keyword>
<evidence type="ECO:0000313" key="1">
    <source>
        <dbReference type="EMBL" id="KAJ8621897.1"/>
    </source>
</evidence>
<evidence type="ECO:0000313" key="2">
    <source>
        <dbReference type="Proteomes" id="UP001234297"/>
    </source>
</evidence>
<protein>
    <submittedName>
        <fullName evidence="1">Uncharacterized protein</fullName>
    </submittedName>
</protein>
<reference evidence="1 2" key="1">
    <citation type="journal article" date="2022" name="Hortic Res">
        <title>A haplotype resolved chromosomal level avocado genome allows analysis of novel avocado genes.</title>
        <authorList>
            <person name="Nath O."/>
            <person name="Fletcher S.J."/>
            <person name="Hayward A."/>
            <person name="Shaw L.M."/>
            <person name="Masouleh A.K."/>
            <person name="Furtado A."/>
            <person name="Henry R.J."/>
            <person name="Mitter N."/>
        </authorList>
    </citation>
    <scope>NUCLEOTIDE SEQUENCE [LARGE SCALE GENOMIC DNA]</scope>
    <source>
        <strain evidence="2">cv. Hass</strain>
    </source>
</reference>
<name>A0ACC2KLA8_PERAE</name>
<dbReference type="Proteomes" id="UP001234297">
    <property type="component" value="Chromosome 10"/>
</dbReference>
<proteinExistence type="predicted"/>
<organism evidence="1 2">
    <name type="scientific">Persea americana</name>
    <name type="common">Avocado</name>
    <dbReference type="NCBI Taxonomy" id="3435"/>
    <lineage>
        <taxon>Eukaryota</taxon>
        <taxon>Viridiplantae</taxon>
        <taxon>Streptophyta</taxon>
        <taxon>Embryophyta</taxon>
        <taxon>Tracheophyta</taxon>
        <taxon>Spermatophyta</taxon>
        <taxon>Magnoliopsida</taxon>
        <taxon>Magnoliidae</taxon>
        <taxon>Laurales</taxon>
        <taxon>Lauraceae</taxon>
        <taxon>Persea</taxon>
    </lineage>
</organism>
<comment type="caution">
    <text evidence="1">The sequence shown here is derived from an EMBL/GenBank/DDBJ whole genome shotgun (WGS) entry which is preliminary data.</text>
</comment>